<comment type="subcellular location">
    <subcellularLocation>
        <location evidence="1">Membrane</location>
        <topology evidence="1">Multi-pass membrane protein</topology>
    </subcellularLocation>
</comment>
<dbReference type="PROSITE" id="PS00754">
    <property type="entry name" value="NA_NEUROTRAN_SYMP_2"/>
    <property type="match status" value="1"/>
</dbReference>
<dbReference type="InterPro" id="IPR037272">
    <property type="entry name" value="SNS_sf"/>
</dbReference>
<evidence type="ECO:0000256" key="3">
    <source>
        <dbReference type="ARBA" id="ARBA00022692"/>
    </source>
</evidence>
<keyword evidence="9" id="KW-1185">Reference proteome</keyword>
<keyword evidence="3 7" id="KW-0812">Transmembrane</keyword>
<dbReference type="GO" id="GO:0005886">
    <property type="term" value="C:plasma membrane"/>
    <property type="evidence" value="ECO:0007669"/>
    <property type="project" value="TreeGrafter"/>
</dbReference>
<dbReference type="OrthoDB" id="6581954at2759"/>
<dbReference type="GO" id="GO:0005332">
    <property type="term" value="F:gamma-aminobutyric acid:sodium:chloride symporter activity"/>
    <property type="evidence" value="ECO:0007669"/>
    <property type="project" value="TreeGrafter"/>
</dbReference>
<feature type="region of interest" description="Disordered" evidence="6">
    <location>
        <begin position="1"/>
        <end position="119"/>
    </location>
</feature>
<dbReference type="PANTHER" id="PTHR11616:SF111">
    <property type="entry name" value="SODIUM- AND CHLORIDE-DEPENDENT GABA TRANSPORTER 2"/>
    <property type="match status" value="1"/>
</dbReference>
<evidence type="ECO:0000256" key="6">
    <source>
        <dbReference type="SAM" id="MobiDB-lite"/>
    </source>
</evidence>
<evidence type="ECO:0000256" key="1">
    <source>
        <dbReference type="ARBA" id="ARBA00004141"/>
    </source>
</evidence>
<evidence type="ECO:0000256" key="2">
    <source>
        <dbReference type="ARBA" id="ARBA00022448"/>
    </source>
</evidence>
<dbReference type="PANTHER" id="PTHR11616">
    <property type="entry name" value="SODIUM/CHLORIDE DEPENDENT TRANSPORTER"/>
    <property type="match status" value="1"/>
</dbReference>
<proteinExistence type="predicted"/>
<accession>A0A8S4B039</accession>
<protein>
    <submittedName>
        <fullName evidence="8">(Atlantic silverside) hypothetical protein</fullName>
    </submittedName>
</protein>
<dbReference type="Proteomes" id="UP000677803">
    <property type="component" value="Unassembled WGS sequence"/>
</dbReference>
<organism evidence="8 9">
    <name type="scientific">Menidia menidia</name>
    <name type="common">Atlantic silverside</name>
    <dbReference type="NCBI Taxonomy" id="238744"/>
    <lineage>
        <taxon>Eukaryota</taxon>
        <taxon>Metazoa</taxon>
        <taxon>Chordata</taxon>
        <taxon>Craniata</taxon>
        <taxon>Vertebrata</taxon>
        <taxon>Euteleostomi</taxon>
        <taxon>Actinopterygii</taxon>
        <taxon>Neopterygii</taxon>
        <taxon>Teleostei</taxon>
        <taxon>Neoteleostei</taxon>
        <taxon>Acanthomorphata</taxon>
        <taxon>Ovalentaria</taxon>
        <taxon>Atherinomorphae</taxon>
        <taxon>Atheriniformes</taxon>
        <taxon>Atherinopsidae</taxon>
        <taxon>Menidiinae</taxon>
        <taxon>Menidia</taxon>
    </lineage>
</organism>
<evidence type="ECO:0000256" key="5">
    <source>
        <dbReference type="ARBA" id="ARBA00023136"/>
    </source>
</evidence>
<comment type="caution">
    <text evidence="8">The sequence shown here is derived from an EMBL/GenBank/DDBJ whole genome shotgun (WGS) entry which is preliminary data.</text>
</comment>
<dbReference type="InterPro" id="IPR000175">
    <property type="entry name" value="Na/ntran_symport"/>
</dbReference>
<gene>
    <name evidence="8" type="ORF">MMEN_LOCUS11491</name>
</gene>
<dbReference type="SUPFAM" id="SSF161070">
    <property type="entry name" value="SNF-like"/>
    <property type="match status" value="1"/>
</dbReference>
<keyword evidence="5 7" id="KW-0472">Membrane</keyword>
<dbReference type="EMBL" id="CAJRST010011113">
    <property type="protein sequence ID" value="CAG5927685.1"/>
    <property type="molecule type" value="Genomic_DNA"/>
</dbReference>
<name>A0A8S4B039_9TELE</name>
<reference evidence="8" key="1">
    <citation type="submission" date="2021-05" db="EMBL/GenBank/DDBJ databases">
        <authorList>
            <person name="Tigano A."/>
        </authorList>
    </citation>
    <scope>NUCLEOTIDE SEQUENCE</scope>
</reference>
<dbReference type="Pfam" id="PF00209">
    <property type="entry name" value="SNF"/>
    <property type="match status" value="1"/>
</dbReference>
<keyword evidence="2" id="KW-0813">Transport</keyword>
<dbReference type="AlphaFoldDB" id="A0A8S4B039"/>
<sequence>MDPAEARSGVGGGDQRPFCPVSSYLWVGQPPQVGVKVELDPDGGPRQREASDQQHDQHQVREGGGEVDHLEKSRKMSLESSGSAPPPEEGRITHLPGGFHPLPDAEVAHDPGQEQTQGQVPVQGAHLVQARGDPQGSPPVGGGGLGYGTQVIVTLLNFYYIVVLAWGIFYLSFSFSWDLPWSSCNNTWNTGSTR</sequence>
<evidence type="ECO:0000256" key="7">
    <source>
        <dbReference type="SAM" id="Phobius"/>
    </source>
</evidence>
<feature type="compositionally biased region" description="Basic and acidic residues" evidence="6">
    <location>
        <begin position="37"/>
        <end position="77"/>
    </location>
</feature>
<evidence type="ECO:0000256" key="4">
    <source>
        <dbReference type="ARBA" id="ARBA00022989"/>
    </source>
</evidence>
<keyword evidence="4 7" id="KW-1133">Transmembrane helix</keyword>
<feature type="transmembrane region" description="Helical" evidence="7">
    <location>
        <begin position="151"/>
        <end position="173"/>
    </location>
</feature>
<evidence type="ECO:0000313" key="8">
    <source>
        <dbReference type="EMBL" id="CAG5927685.1"/>
    </source>
</evidence>
<evidence type="ECO:0000313" key="9">
    <source>
        <dbReference type="Proteomes" id="UP000677803"/>
    </source>
</evidence>
<dbReference type="GO" id="GO:0042995">
    <property type="term" value="C:cell projection"/>
    <property type="evidence" value="ECO:0007669"/>
    <property type="project" value="TreeGrafter"/>
</dbReference>